<organism evidence="2">
    <name type="scientific">Mycobacterium xenopi 4042</name>
    <dbReference type="NCBI Taxonomy" id="1299334"/>
    <lineage>
        <taxon>Bacteria</taxon>
        <taxon>Bacillati</taxon>
        <taxon>Actinomycetota</taxon>
        <taxon>Actinomycetes</taxon>
        <taxon>Mycobacteriales</taxon>
        <taxon>Mycobacteriaceae</taxon>
        <taxon>Mycobacterium</taxon>
    </lineage>
</organism>
<sequence length="127" mass="13574">MGRDVQRLTAWASTTDTGDRDDVKPGVATGRGARQRVGAGMPGRGPLPVRGQCFAERAWRAGAADLVVTNHALLPSTPSPNRQCCPITSSWSSTKHTNGQPVTAVVTAELSPPRWNCPPARQSLDRF</sequence>
<gene>
    <name evidence="2" type="ORF">I553_3314</name>
</gene>
<proteinExistence type="predicted"/>
<name>X8CKJ8_MYCXE</name>
<evidence type="ECO:0000313" key="2">
    <source>
        <dbReference type="EMBL" id="EUA56346.1"/>
    </source>
</evidence>
<reference evidence="2" key="1">
    <citation type="submission" date="2014-01" db="EMBL/GenBank/DDBJ databases">
        <authorList>
            <person name="Brown-Elliot B."/>
            <person name="Wallace R."/>
            <person name="Lenaerts A."/>
            <person name="Ordway D."/>
            <person name="DeGroote M.A."/>
            <person name="Parker T."/>
            <person name="Sizemore C."/>
            <person name="Tallon L.J."/>
            <person name="Sadzewicz L.K."/>
            <person name="Sengamalay N."/>
            <person name="Fraser C.M."/>
            <person name="Hine E."/>
            <person name="Shefchek K.A."/>
            <person name="Das S.P."/>
            <person name="Tettelin H."/>
        </authorList>
    </citation>
    <scope>NUCLEOTIDE SEQUENCE [LARGE SCALE GENOMIC DNA]</scope>
    <source>
        <strain evidence="2">4042</strain>
    </source>
</reference>
<comment type="caution">
    <text evidence="2">The sequence shown here is derived from an EMBL/GenBank/DDBJ whole genome shotgun (WGS) entry which is preliminary data.</text>
</comment>
<feature type="region of interest" description="Disordered" evidence="1">
    <location>
        <begin position="1"/>
        <end position="47"/>
    </location>
</feature>
<protein>
    <submittedName>
        <fullName evidence="2">Putative aTP-dependent helicase</fullName>
    </submittedName>
</protein>
<dbReference type="AlphaFoldDB" id="X8CKJ8"/>
<keyword evidence="2" id="KW-0067">ATP-binding</keyword>
<dbReference type="EMBL" id="JAOB01000031">
    <property type="protein sequence ID" value="EUA56346.1"/>
    <property type="molecule type" value="Genomic_DNA"/>
</dbReference>
<keyword evidence="2" id="KW-0378">Hydrolase</keyword>
<evidence type="ECO:0000256" key="1">
    <source>
        <dbReference type="SAM" id="MobiDB-lite"/>
    </source>
</evidence>
<accession>X8CKJ8</accession>
<dbReference type="GO" id="GO:0004386">
    <property type="term" value="F:helicase activity"/>
    <property type="evidence" value="ECO:0007669"/>
    <property type="project" value="UniProtKB-KW"/>
</dbReference>
<keyword evidence="2" id="KW-0547">Nucleotide-binding</keyword>
<dbReference type="PATRIC" id="fig|1299334.3.peg.3066"/>
<keyword evidence="2" id="KW-0347">Helicase</keyword>